<feature type="region of interest" description="Disordered" evidence="2">
    <location>
        <begin position="208"/>
        <end position="238"/>
    </location>
</feature>
<proteinExistence type="predicted"/>
<dbReference type="Gene3D" id="1.20.120.330">
    <property type="entry name" value="Nucleotidyltransferases domain 2"/>
    <property type="match status" value="1"/>
</dbReference>
<dbReference type="OrthoDB" id="10478937at2759"/>
<dbReference type="Proteomes" id="UP000660729">
    <property type="component" value="Unassembled WGS sequence"/>
</dbReference>
<feature type="region of interest" description="Disordered" evidence="2">
    <location>
        <begin position="496"/>
        <end position="566"/>
    </location>
</feature>
<feature type="region of interest" description="Disordered" evidence="2">
    <location>
        <begin position="627"/>
        <end position="694"/>
    </location>
</feature>
<dbReference type="AlphaFoldDB" id="A0A8H6VK64"/>
<accession>A0A8H6VK64</accession>
<reference evidence="4" key="1">
    <citation type="submission" date="2020-04" db="EMBL/GenBank/DDBJ databases">
        <title>Draft genome resource of the tomato pathogen Pseudocercospora fuligena.</title>
        <authorList>
            <person name="Zaccaron A."/>
        </authorList>
    </citation>
    <scope>NUCLEOTIDE SEQUENCE</scope>
    <source>
        <strain evidence="4">PF001</strain>
    </source>
</reference>
<keyword evidence="3" id="KW-0812">Transmembrane</keyword>
<feature type="region of interest" description="Disordered" evidence="2">
    <location>
        <begin position="778"/>
        <end position="851"/>
    </location>
</feature>
<keyword evidence="5" id="KW-1185">Reference proteome</keyword>
<keyword evidence="3" id="KW-1133">Transmembrane helix</keyword>
<feature type="compositionally biased region" description="Low complexity" evidence="2">
    <location>
        <begin position="790"/>
        <end position="804"/>
    </location>
</feature>
<name>A0A8H6VK64_9PEZI</name>
<evidence type="ECO:0000256" key="2">
    <source>
        <dbReference type="SAM" id="MobiDB-lite"/>
    </source>
</evidence>
<feature type="coiled-coil region" evidence="1">
    <location>
        <begin position="31"/>
        <end position="77"/>
    </location>
</feature>
<evidence type="ECO:0000256" key="1">
    <source>
        <dbReference type="SAM" id="Coils"/>
    </source>
</evidence>
<dbReference type="SUPFAM" id="SSF57997">
    <property type="entry name" value="Tropomyosin"/>
    <property type="match status" value="1"/>
</dbReference>
<keyword evidence="3" id="KW-0472">Membrane</keyword>
<dbReference type="EMBL" id="JABCIY010000178">
    <property type="protein sequence ID" value="KAF7189740.1"/>
    <property type="molecule type" value="Genomic_DNA"/>
</dbReference>
<sequence length="851" mass="95326">METAISMGVLTGVSWGASKYHEKRIAANDKKERREQRRHQAEIQRHKLRADLERETRQVAEREHEKARKRFDLQRLEYYDSFAQQVACADSGGYITCFHPGASTLDPASNASSSVLDTAGGALGLSPCTYIIALLLILLLAATGFFFFIADQLRQHCKKELEDKDENFEQLNVDYTTMVVSLEDAQQQLADSDQLKEASEARAEQLEKDLADTNTSLEDARKQLSDSRGKLEESVENAPRLEKNLAEANCSLNSTHTQVGDYEKELKEKVARVEQLENDLTEVNDSLEATEKDLQDSKKALEENATHAEQLETNLVEERSCLEVTKEELRSSKEKHERSRTHAEQLERNLVQAKKSLADQTALLQQAGRDCDMHRQDVEKKQTQIEASNAEVKKISAQLAALQQERNGYRLASGQSATAIQQLESHLAEVKQSLGDTREELGKFDTELCSVKQKHNDWEIHARRMLVKRCEQIQEAHLMQKYGALWRLRVRSKSTMPAAASSGDDLDNQDEHGGSEHGDGEDLGKPAEKSKDSSSSMSSEANGSGAHQQERRRERGKHTKSNAQQRVAELQRHVAFADWFMNNDESSSEALNEKLDCWVTAWQYKGAKDFDQNTSKKVVIVTCDAPGMREPQGQRTPTTYAAGRTAPQPPPGAPTAPRAMIANGLQGLQPPTEPKAMRNDPHEQTSNPKSGVLPPHLKHKQMVNKPMPTVQPDPFDWANQSLAQSTQQEAELQNQTALTAVVPNFPQPISKPKYNFLPPHLRHPRLQPDTFDWANQSLAQSTQQDTDSRAQTQTPSFAQPQQQQHNGIYASAHANTKMPSLPGRWNKPAQPQLNGKAPSFQPGNGYQSKQR</sequence>
<feature type="compositionally biased region" description="Basic and acidic residues" evidence="2">
    <location>
        <begin position="509"/>
        <end position="532"/>
    </location>
</feature>
<feature type="compositionally biased region" description="Low complexity" evidence="2">
    <location>
        <begin position="533"/>
        <end position="544"/>
    </location>
</feature>
<feature type="transmembrane region" description="Helical" evidence="3">
    <location>
        <begin position="130"/>
        <end position="150"/>
    </location>
</feature>
<dbReference type="PANTHER" id="PTHR23159">
    <property type="entry name" value="CENTROSOMAL PROTEIN 2"/>
    <property type="match status" value="1"/>
</dbReference>
<feature type="compositionally biased region" description="Basic and acidic residues" evidence="2">
    <location>
        <begin position="218"/>
        <end position="238"/>
    </location>
</feature>
<keyword evidence="1" id="KW-0175">Coiled coil</keyword>
<dbReference type="PANTHER" id="PTHR23159:SF60">
    <property type="entry name" value="SPINDLE ASSEMBLY ABNORMAL PROTEIN 4"/>
    <property type="match status" value="1"/>
</dbReference>
<evidence type="ECO:0000313" key="4">
    <source>
        <dbReference type="EMBL" id="KAF7189740.1"/>
    </source>
</evidence>
<evidence type="ECO:0000256" key="3">
    <source>
        <dbReference type="SAM" id="Phobius"/>
    </source>
</evidence>
<feature type="compositionally biased region" description="Polar residues" evidence="2">
    <location>
        <begin position="841"/>
        <end position="851"/>
    </location>
</feature>
<protein>
    <submittedName>
        <fullName evidence="4">Uncharacterized protein</fullName>
    </submittedName>
</protein>
<organism evidence="4 5">
    <name type="scientific">Pseudocercospora fuligena</name>
    <dbReference type="NCBI Taxonomy" id="685502"/>
    <lineage>
        <taxon>Eukaryota</taxon>
        <taxon>Fungi</taxon>
        <taxon>Dikarya</taxon>
        <taxon>Ascomycota</taxon>
        <taxon>Pezizomycotina</taxon>
        <taxon>Dothideomycetes</taxon>
        <taxon>Dothideomycetidae</taxon>
        <taxon>Mycosphaerellales</taxon>
        <taxon>Mycosphaerellaceae</taxon>
        <taxon>Pseudocercospora</taxon>
    </lineage>
</organism>
<comment type="caution">
    <text evidence="4">The sequence shown here is derived from an EMBL/GenBank/DDBJ whole genome shotgun (WGS) entry which is preliminary data.</text>
</comment>
<gene>
    <name evidence="4" type="ORF">HII31_08847</name>
</gene>
<evidence type="ECO:0000313" key="5">
    <source>
        <dbReference type="Proteomes" id="UP000660729"/>
    </source>
</evidence>